<keyword evidence="8" id="KW-0067">ATP-binding</keyword>
<dbReference type="OrthoDB" id="9808041at2"/>
<evidence type="ECO:0000313" key="14">
    <source>
        <dbReference type="EMBL" id="ABB43967.1"/>
    </source>
</evidence>
<name>Q30SR4_SULDN</name>
<dbReference type="InterPro" id="IPR035907">
    <property type="entry name" value="Hppk_sf"/>
</dbReference>
<dbReference type="GO" id="GO:0005524">
    <property type="term" value="F:ATP binding"/>
    <property type="evidence" value="ECO:0007669"/>
    <property type="project" value="UniProtKB-KW"/>
</dbReference>
<dbReference type="GO" id="GO:0046656">
    <property type="term" value="P:folic acid biosynthetic process"/>
    <property type="evidence" value="ECO:0007669"/>
    <property type="project" value="UniProtKB-KW"/>
</dbReference>
<keyword evidence="15" id="KW-1185">Reference proteome</keyword>
<evidence type="ECO:0000256" key="6">
    <source>
        <dbReference type="ARBA" id="ARBA00022741"/>
    </source>
</evidence>
<keyword evidence="9" id="KW-0289">Folate biosynthesis</keyword>
<feature type="domain" description="7,8-dihydro-6-hydroxymethylpterin-pyrophosphokinase" evidence="13">
    <location>
        <begin position="34"/>
        <end position="159"/>
    </location>
</feature>
<dbReference type="KEGG" id="tdn:Suden_0688"/>
<evidence type="ECO:0000256" key="10">
    <source>
        <dbReference type="ARBA" id="ARBA00029409"/>
    </source>
</evidence>
<evidence type="ECO:0000256" key="4">
    <source>
        <dbReference type="ARBA" id="ARBA00016218"/>
    </source>
</evidence>
<dbReference type="Pfam" id="PF01288">
    <property type="entry name" value="HPPK"/>
    <property type="match status" value="1"/>
</dbReference>
<evidence type="ECO:0000256" key="11">
    <source>
        <dbReference type="ARBA" id="ARBA00029766"/>
    </source>
</evidence>
<evidence type="ECO:0000256" key="3">
    <source>
        <dbReference type="ARBA" id="ARBA00013253"/>
    </source>
</evidence>
<dbReference type="STRING" id="326298.Suden_0688"/>
<dbReference type="SUPFAM" id="SSF55083">
    <property type="entry name" value="6-hydroxymethyl-7,8-dihydropterin pyrophosphokinase, HPPK"/>
    <property type="match status" value="1"/>
</dbReference>
<evidence type="ECO:0000256" key="12">
    <source>
        <dbReference type="ARBA" id="ARBA00033413"/>
    </source>
</evidence>
<proteinExistence type="inferred from homology"/>
<evidence type="ECO:0000256" key="8">
    <source>
        <dbReference type="ARBA" id="ARBA00022840"/>
    </source>
</evidence>
<evidence type="ECO:0000259" key="13">
    <source>
        <dbReference type="Pfam" id="PF01288"/>
    </source>
</evidence>
<dbReference type="PANTHER" id="PTHR43071:SF1">
    <property type="entry name" value="2-AMINO-4-HYDROXY-6-HYDROXYMETHYLDIHYDROPTERIDINE PYROPHOSPHOKINASE"/>
    <property type="match status" value="1"/>
</dbReference>
<evidence type="ECO:0000313" key="15">
    <source>
        <dbReference type="Proteomes" id="UP000002714"/>
    </source>
</evidence>
<keyword evidence="6" id="KW-0547">Nucleotide-binding</keyword>
<dbReference type="Proteomes" id="UP000002714">
    <property type="component" value="Chromosome"/>
</dbReference>
<dbReference type="CDD" id="cd00483">
    <property type="entry name" value="HPPK"/>
    <property type="match status" value="1"/>
</dbReference>
<dbReference type="eggNOG" id="COG0801">
    <property type="taxonomic scope" value="Bacteria"/>
</dbReference>
<dbReference type="PANTHER" id="PTHR43071">
    <property type="entry name" value="2-AMINO-4-HYDROXY-6-HYDROXYMETHYLDIHYDROPTERIDINE PYROPHOSPHOKINASE"/>
    <property type="match status" value="1"/>
</dbReference>
<dbReference type="NCBIfam" id="TIGR01498">
    <property type="entry name" value="folK"/>
    <property type="match status" value="1"/>
</dbReference>
<protein>
    <recommendedName>
        <fullName evidence="4">2-amino-4-hydroxy-6-hydroxymethyldihydropteridine pyrophosphokinase</fullName>
        <ecNumber evidence="3">2.7.6.3</ecNumber>
    </recommendedName>
    <alternativeName>
        <fullName evidence="11">6-hydroxymethyl-7,8-dihydropterin pyrophosphokinase</fullName>
    </alternativeName>
    <alternativeName>
        <fullName evidence="12">7,8-dihydro-6-hydroxymethylpterin-pyrophosphokinase</fullName>
    </alternativeName>
</protein>
<dbReference type="AlphaFoldDB" id="Q30SR4"/>
<comment type="pathway">
    <text evidence="1">Cofactor biosynthesis; tetrahydrofolate biosynthesis; 2-amino-4-hydroxy-6-hydroxymethyl-7,8-dihydropteridine diphosphate from 7,8-dihydroneopterin triphosphate: step 4/4.</text>
</comment>
<sequence length="161" mass="19313">MFIERKLNDSLTIYKNLRFYKKEQKSFHRYRVTIGIGGNVGDVKRRFAHLETYFKRDKRVEFLQKSLILKNPPFGFMNQDDFFNSIIILKTSMQPMLFLNYLMRVEKKFGRKRSFANAPRTLDLDIIFFDERVVKKERLSIPHPEYSKRVSVLIPLKGLKK</sequence>
<evidence type="ECO:0000256" key="1">
    <source>
        <dbReference type="ARBA" id="ARBA00005051"/>
    </source>
</evidence>
<accession>Q30SR4</accession>
<organism evidence="14 15">
    <name type="scientific">Sulfurimonas denitrificans (strain ATCC 33889 / DSM 1251)</name>
    <name type="common">Thiomicrospira denitrificans (strain ATCC 33889 / DSM 1251)</name>
    <dbReference type="NCBI Taxonomy" id="326298"/>
    <lineage>
        <taxon>Bacteria</taxon>
        <taxon>Pseudomonadati</taxon>
        <taxon>Campylobacterota</taxon>
        <taxon>Epsilonproteobacteria</taxon>
        <taxon>Campylobacterales</taxon>
        <taxon>Sulfurimonadaceae</taxon>
        <taxon>Sulfurimonas</taxon>
    </lineage>
</organism>
<dbReference type="InterPro" id="IPR000550">
    <property type="entry name" value="Hppk"/>
</dbReference>
<evidence type="ECO:0000256" key="2">
    <source>
        <dbReference type="ARBA" id="ARBA00005810"/>
    </source>
</evidence>
<dbReference type="HOGENOM" id="CLU_097916_5_0_7"/>
<gene>
    <name evidence="14" type="ordered locus">Suden_0688</name>
</gene>
<comment type="similarity">
    <text evidence="2">Belongs to the HPPK family.</text>
</comment>
<dbReference type="Gene3D" id="3.30.70.560">
    <property type="entry name" value="7,8-Dihydro-6-hydroxymethylpterin-pyrophosphokinase HPPK"/>
    <property type="match status" value="1"/>
</dbReference>
<evidence type="ECO:0000256" key="7">
    <source>
        <dbReference type="ARBA" id="ARBA00022777"/>
    </source>
</evidence>
<reference evidence="14 15" key="1">
    <citation type="journal article" date="2008" name="Appl. Environ. Microbiol.">
        <title>Genome of the epsilonproteobacterial chemolithoautotroph Sulfurimonas denitrificans.</title>
        <authorList>
            <person name="Sievert S.M."/>
            <person name="Scott K.M."/>
            <person name="Klotz M.G."/>
            <person name="Chain P.S.G."/>
            <person name="Hauser L.J."/>
            <person name="Hemp J."/>
            <person name="Huegler M."/>
            <person name="Land M."/>
            <person name="Lapidus A."/>
            <person name="Larimer F.W."/>
            <person name="Lucas S."/>
            <person name="Malfatti S.A."/>
            <person name="Meyer F."/>
            <person name="Paulsen I.T."/>
            <person name="Ren Q."/>
            <person name="Simon J."/>
            <person name="Bailey K."/>
            <person name="Diaz E."/>
            <person name="Fitzpatrick K.A."/>
            <person name="Glover B."/>
            <person name="Gwatney N."/>
            <person name="Korajkic A."/>
            <person name="Long A."/>
            <person name="Mobberley J.M."/>
            <person name="Pantry S.N."/>
            <person name="Pazder G."/>
            <person name="Peterson S."/>
            <person name="Quintanilla J.D."/>
            <person name="Sprinkle R."/>
            <person name="Stephens J."/>
            <person name="Thomas P."/>
            <person name="Vaughn R."/>
            <person name="Weber M.J."/>
            <person name="Wooten L.L."/>
        </authorList>
    </citation>
    <scope>NUCLEOTIDE SEQUENCE [LARGE SCALE GENOMIC DNA]</scope>
    <source>
        <strain evidence="15">ATCC 33889 / DSM 1251</strain>
    </source>
</reference>
<evidence type="ECO:0000256" key="5">
    <source>
        <dbReference type="ARBA" id="ARBA00022679"/>
    </source>
</evidence>
<keyword evidence="5" id="KW-0808">Transferase</keyword>
<keyword evidence="7 14" id="KW-0418">Kinase</keyword>
<dbReference type="EMBL" id="CP000153">
    <property type="protein sequence ID" value="ABB43967.1"/>
    <property type="molecule type" value="Genomic_DNA"/>
</dbReference>
<dbReference type="GO" id="GO:0003848">
    <property type="term" value="F:2-amino-4-hydroxy-6-hydroxymethyldihydropteridine diphosphokinase activity"/>
    <property type="evidence" value="ECO:0007669"/>
    <property type="project" value="UniProtKB-EC"/>
</dbReference>
<dbReference type="EC" id="2.7.6.3" evidence="3"/>
<comment type="function">
    <text evidence="10">Catalyzes the transfer of pyrophosphate from adenosine triphosphate (ATP) to 6-hydroxymethyl-7,8-dihydropterin, an enzymatic step in folate biosynthesis pathway.</text>
</comment>
<evidence type="ECO:0000256" key="9">
    <source>
        <dbReference type="ARBA" id="ARBA00022909"/>
    </source>
</evidence>
<dbReference type="GO" id="GO:0016301">
    <property type="term" value="F:kinase activity"/>
    <property type="evidence" value="ECO:0007669"/>
    <property type="project" value="UniProtKB-KW"/>
</dbReference>
<dbReference type="RefSeq" id="WP_011372321.1">
    <property type="nucleotide sequence ID" value="NC_007575.1"/>
</dbReference>
<dbReference type="GO" id="GO:0046654">
    <property type="term" value="P:tetrahydrofolate biosynthetic process"/>
    <property type="evidence" value="ECO:0007669"/>
    <property type="project" value="UniProtKB-UniPathway"/>
</dbReference>
<dbReference type="UniPathway" id="UPA00077">
    <property type="reaction ID" value="UER00155"/>
</dbReference>